<comment type="similarity">
    <text evidence="1">Belongs to the transposase 7 family.</text>
</comment>
<evidence type="ECO:0000256" key="1">
    <source>
        <dbReference type="ARBA" id="ARBA00009402"/>
    </source>
</evidence>
<organism evidence="7 8">
    <name type="scientific">Chryseobacterium pyrolae</name>
    <dbReference type="NCBI Taxonomy" id="2987481"/>
    <lineage>
        <taxon>Bacteria</taxon>
        <taxon>Pseudomonadati</taxon>
        <taxon>Bacteroidota</taxon>
        <taxon>Flavobacteriia</taxon>
        <taxon>Flavobacteriales</taxon>
        <taxon>Weeksellaceae</taxon>
        <taxon>Chryseobacterium group</taxon>
        <taxon>Chryseobacterium</taxon>
    </lineage>
</organism>
<evidence type="ECO:0000313" key="8">
    <source>
        <dbReference type="Proteomes" id="UP001142057"/>
    </source>
</evidence>
<evidence type="ECO:0000313" key="7">
    <source>
        <dbReference type="EMBL" id="MCT2410041.1"/>
    </source>
</evidence>
<feature type="domain" description="DUF4158" evidence="6">
    <location>
        <begin position="12"/>
        <end position="165"/>
    </location>
</feature>
<dbReference type="InterPro" id="IPR025296">
    <property type="entry name" value="DUF4158"/>
</dbReference>
<protein>
    <submittedName>
        <fullName evidence="7">Tn3 family transposase</fullName>
    </submittedName>
</protein>
<evidence type="ECO:0000256" key="4">
    <source>
        <dbReference type="ARBA" id="ARBA00023172"/>
    </source>
</evidence>
<dbReference type="NCBIfam" id="NF033527">
    <property type="entry name" value="transpos_Tn3"/>
    <property type="match status" value="1"/>
</dbReference>
<keyword evidence="3" id="KW-0238">DNA-binding</keyword>
<evidence type="ECO:0000259" key="5">
    <source>
        <dbReference type="Pfam" id="PF01526"/>
    </source>
</evidence>
<feature type="domain" description="Tn3 transposase DDE" evidence="5">
    <location>
        <begin position="604"/>
        <end position="1000"/>
    </location>
</feature>
<comment type="caution">
    <text evidence="7">The sequence shown here is derived from an EMBL/GenBank/DDBJ whole genome shotgun (WGS) entry which is preliminary data.</text>
</comment>
<proteinExistence type="inferred from homology"/>
<dbReference type="Proteomes" id="UP001142057">
    <property type="component" value="Unassembled WGS sequence"/>
</dbReference>
<name>A0ABT2IN39_9FLAO</name>
<dbReference type="InterPro" id="IPR002513">
    <property type="entry name" value="Tn3_Tnp_DDE_dom"/>
</dbReference>
<dbReference type="Pfam" id="PF01526">
    <property type="entry name" value="DDE_Tnp_Tn3"/>
    <property type="match status" value="1"/>
</dbReference>
<dbReference type="Pfam" id="PF13700">
    <property type="entry name" value="DUF4158"/>
    <property type="match status" value="1"/>
</dbReference>
<dbReference type="EMBL" id="JANZQH010000017">
    <property type="protein sequence ID" value="MCT2410041.1"/>
    <property type="molecule type" value="Genomic_DNA"/>
</dbReference>
<dbReference type="InterPro" id="IPR047653">
    <property type="entry name" value="Tn3-like_transpos"/>
</dbReference>
<accession>A0ABT2IN39</accession>
<dbReference type="RefSeq" id="WP_259831757.1">
    <property type="nucleotide sequence ID" value="NZ_JANZQH010000017.1"/>
</dbReference>
<evidence type="ECO:0000259" key="6">
    <source>
        <dbReference type="Pfam" id="PF13700"/>
    </source>
</evidence>
<sequence>MSRINLLKEKDIELFDNPIELSNEERKILFTLEFDTELDPNLRKGITTVGYILQKGYFLAQKKFFVPSQYREDDIKYVSELCGLSFKVDILKYKKYAYNRHRTFILNKFGYRSFTKNKDLFEKETSELVKTPLRPKELFNSLISFLEEKKIEQPKYYIFAQTIAESLNLFEQNLVSIIDQNLTIVQKNLLDEMMKLPTNDDEVTSKNPYLITKLKRVIQATTPRKIKESIDDFSIIRDMHFHLTNITKLNEISGILNYYAVWVVKAEHIQFDSIRDIERKRLYIVSFIIYQYRIRQDSFVDIFLQVIQKYYNNANKLIANDFLKKDLKPSKQKQLMKIRNIIFSSKKQLEKVKQIIFTNQYGDSEKLRLIKNILASENESFHDNIIQEIDKLENLGTAALKEELFFKALNNGYRKIHNRVGGILLMLEFNTEMSDSNVISAIKNYQTKNGKITHISPTEFIAKNEQKWLFNDNGEFNSQMYKILLFKEVSNHIKAGTLNLKFSDKYKSIDDYLIGQNRWKLDKKELLDRANINHLYDMQDALSFLKENMAEHYKKTNENIITNEYLKFNKDNRPRVTTPKLTESTSHFVHEIIGENIYIPLTKILSDINFSTNYTSSFLHYSRKSSKDSPSENIIYAAIIALGCNIGIRKMGKISTGIGADKLEYVVRWFFSKDNIDEANRMVLDIVEKLSLPKIYLQKKDSLHTSSDGQKFNVTVPSINATHSFKYFGTGKGISAYSFIDEKSKLFYNSVISASEREAGYILDGLLHNRDIESDMHSTDTHGYSEVIFGVCNSLGILFAPRIKNYNDQLLYTFKEVPRNIYENKGYKILPSKSMYIDESMISDQWENILRLLCSIKLGETKSSIILKRLSSYAKQHPLHKAIKEIGRIHKTIFLLRYFDETHLRQNIEKQLNKIELSHLFAKAVFFGNNQELKYESKEEQEIVVACRHLIQNAIILWNYLFISNKLSEIEEDDEVQKNVELMKNSSIMTWQHVNMHGEYDFIINLDKPSFDMAKINSFKINQL</sequence>
<keyword evidence="8" id="KW-1185">Reference proteome</keyword>
<keyword evidence="4" id="KW-0233">DNA recombination</keyword>
<reference evidence="7" key="1">
    <citation type="submission" date="2022-08" db="EMBL/GenBank/DDBJ databases">
        <title>Chryseobacterium antibioticum,isolated from the rhizosphere soil of Pyrola in Tibet.</title>
        <authorList>
            <person name="Kan Y."/>
        </authorList>
    </citation>
    <scope>NUCLEOTIDE SEQUENCE</scope>
    <source>
        <strain evidence="7">Pc2-12</strain>
    </source>
</reference>
<evidence type="ECO:0000256" key="2">
    <source>
        <dbReference type="ARBA" id="ARBA00022578"/>
    </source>
</evidence>
<gene>
    <name evidence="7" type="ORF">NZD88_20995</name>
</gene>
<keyword evidence="2" id="KW-0815">Transposition</keyword>
<evidence type="ECO:0000256" key="3">
    <source>
        <dbReference type="ARBA" id="ARBA00023125"/>
    </source>
</evidence>